<reference evidence="2 3" key="1">
    <citation type="submission" date="2023-01" db="EMBL/GenBank/DDBJ databases">
        <title>Analysis of 21 Apiospora genomes using comparative genomics revels a genus with tremendous synthesis potential of carbohydrate active enzymes and secondary metabolites.</title>
        <authorList>
            <person name="Sorensen T."/>
        </authorList>
    </citation>
    <scope>NUCLEOTIDE SEQUENCE [LARGE SCALE GENOMIC DNA]</scope>
    <source>
        <strain evidence="2 3">CBS 117206</strain>
    </source>
</reference>
<feature type="transmembrane region" description="Helical" evidence="1">
    <location>
        <begin position="21"/>
        <end position="38"/>
    </location>
</feature>
<gene>
    <name evidence="2" type="ORF">PG999_005413</name>
</gene>
<protein>
    <submittedName>
        <fullName evidence="2">Uncharacterized protein</fullName>
    </submittedName>
</protein>
<keyword evidence="3" id="KW-1185">Reference proteome</keyword>
<name>A0AAW0R249_9PEZI</name>
<evidence type="ECO:0000313" key="2">
    <source>
        <dbReference type="EMBL" id="KAK8121293.1"/>
    </source>
</evidence>
<keyword evidence="1" id="KW-1133">Transmembrane helix</keyword>
<dbReference type="EMBL" id="JAQQWP010000004">
    <property type="protein sequence ID" value="KAK8121293.1"/>
    <property type="molecule type" value="Genomic_DNA"/>
</dbReference>
<dbReference type="AlphaFoldDB" id="A0AAW0R249"/>
<sequence length="62" mass="7343">MTLGAGTQQRRENMFINSETYFFALFYRFYFWACYSPSKGLGLLDYRLLYAESGKTVTRAKY</sequence>
<comment type="caution">
    <text evidence="2">The sequence shown here is derived from an EMBL/GenBank/DDBJ whole genome shotgun (WGS) entry which is preliminary data.</text>
</comment>
<keyword evidence="1" id="KW-0472">Membrane</keyword>
<organism evidence="2 3">
    <name type="scientific">Apiospora kogelbergensis</name>
    <dbReference type="NCBI Taxonomy" id="1337665"/>
    <lineage>
        <taxon>Eukaryota</taxon>
        <taxon>Fungi</taxon>
        <taxon>Dikarya</taxon>
        <taxon>Ascomycota</taxon>
        <taxon>Pezizomycotina</taxon>
        <taxon>Sordariomycetes</taxon>
        <taxon>Xylariomycetidae</taxon>
        <taxon>Amphisphaeriales</taxon>
        <taxon>Apiosporaceae</taxon>
        <taxon>Apiospora</taxon>
    </lineage>
</organism>
<evidence type="ECO:0000313" key="3">
    <source>
        <dbReference type="Proteomes" id="UP001392437"/>
    </source>
</evidence>
<accession>A0AAW0R249</accession>
<keyword evidence="1" id="KW-0812">Transmembrane</keyword>
<evidence type="ECO:0000256" key="1">
    <source>
        <dbReference type="SAM" id="Phobius"/>
    </source>
</evidence>
<proteinExistence type="predicted"/>
<dbReference type="Proteomes" id="UP001392437">
    <property type="component" value="Unassembled WGS sequence"/>
</dbReference>